<dbReference type="PRINTS" id="PR00436">
    <property type="entry name" value="INTERLEUKIN8"/>
</dbReference>
<dbReference type="Gene3D" id="2.40.50.40">
    <property type="match status" value="1"/>
</dbReference>
<dbReference type="GO" id="GO:0008009">
    <property type="term" value="F:chemokine activity"/>
    <property type="evidence" value="ECO:0007669"/>
    <property type="project" value="InterPro"/>
</dbReference>
<protein>
    <recommendedName>
        <fullName evidence="7">C-X-C motif chemokine</fullName>
    </recommendedName>
</protein>
<keyword evidence="4 7" id="KW-0964">Secreted</keyword>
<reference evidence="9" key="1">
    <citation type="submission" date="2022-02" db="EMBL/GenBank/DDBJ databases">
        <title>Atlantic sturgeon de novo genome assembly.</title>
        <authorList>
            <person name="Stock M."/>
            <person name="Klopp C."/>
            <person name="Guiguen Y."/>
            <person name="Cabau C."/>
            <person name="Parinello H."/>
            <person name="Santidrian Yebra-Pimentel E."/>
            <person name="Kuhl H."/>
            <person name="Dirks R.P."/>
            <person name="Guessner J."/>
            <person name="Wuertz S."/>
            <person name="Du K."/>
            <person name="Schartl M."/>
        </authorList>
    </citation>
    <scope>NUCLEOTIDE SEQUENCE</scope>
    <source>
        <strain evidence="9">STURGEONOMICS-FGT-2020</strain>
        <tissue evidence="9">Whole blood</tissue>
    </source>
</reference>
<organism evidence="9 10">
    <name type="scientific">Acipenser oxyrinchus oxyrinchus</name>
    <dbReference type="NCBI Taxonomy" id="40147"/>
    <lineage>
        <taxon>Eukaryota</taxon>
        <taxon>Metazoa</taxon>
        <taxon>Chordata</taxon>
        <taxon>Craniata</taxon>
        <taxon>Vertebrata</taxon>
        <taxon>Euteleostomi</taxon>
        <taxon>Actinopterygii</taxon>
        <taxon>Chondrostei</taxon>
        <taxon>Acipenseriformes</taxon>
        <taxon>Acipenseridae</taxon>
        <taxon>Acipenser</taxon>
    </lineage>
</organism>
<keyword evidence="7" id="KW-0145">Chemotaxis</keyword>
<dbReference type="InterPro" id="IPR001811">
    <property type="entry name" value="Chemokine_IL8-like_dom"/>
</dbReference>
<evidence type="ECO:0000256" key="2">
    <source>
        <dbReference type="ARBA" id="ARBA00010665"/>
    </source>
</evidence>
<dbReference type="InterPro" id="IPR033899">
    <property type="entry name" value="CXC_Chemokine_domain"/>
</dbReference>
<comment type="caution">
    <text evidence="9">The sequence shown here is derived from an EMBL/GenBank/DDBJ whole genome shotgun (WGS) entry which is preliminary data.</text>
</comment>
<dbReference type="PANTHER" id="PTHR12015">
    <property type="entry name" value="SMALL INDUCIBLE CYTOKINE A"/>
    <property type="match status" value="1"/>
</dbReference>
<dbReference type="PRINTS" id="PR00437">
    <property type="entry name" value="SMALLCYTKCXC"/>
</dbReference>
<dbReference type="SMART" id="SM00199">
    <property type="entry name" value="SCY"/>
    <property type="match status" value="1"/>
</dbReference>
<comment type="function">
    <text evidence="6">Ligand for cxcr3.2. Chemotactic for macrophages.</text>
</comment>
<dbReference type="Pfam" id="PF00048">
    <property type="entry name" value="IL8"/>
    <property type="match status" value="1"/>
</dbReference>
<evidence type="ECO:0000256" key="5">
    <source>
        <dbReference type="ARBA" id="ARBA00023157"/>
    </source>
</evidence>
<accession>A0AAD8LTJ2</accession>
<dbReference type="GO" id="GO:0006952">
    <property type="term" value="P:defense response"/>
    <property type="evidence" value="ECO:0007669"/>
    <property type="project" value="InterPro"/>
</dbReference>
<name>A0AAD8LTJ2_ACIOX</name>
<dbReference type="CDD" id="cd00273">
    <property type="entry name" value="Chemokine_CXC"/>
    <property type="match status" value="1"/>
</dbReference>
<keyword evidence="3 7" id="KW-0202">Cytokine</keyword>
<sequence>ILYTNISFFFPAAPLRLELVCKCVETVSDFISPKQIANLNITPEGPHCSNMEVIATLKNGNEICLNPETKWVKAVISRLLHRYVFPVVLYLYSRNNSSVSLNIGYCVFQVECEILLYYSNVLCMII</sequence>
<keyword evidence="10" id="KW-1185">Reference proteome</keyword>
<feature type="non-terminal residue" evidence="9">
    <location>
        <position position="126"/>
    </location>
</feature>
<evidence type="ECO:0000259" key="8">
    <source>
        <dbReference type="SMART" id="SM00199"/>
    </source>
</evidence>
<dbReference type="PANTHER" id="PTHR12015:SF198">
    <property type="entry name" value="PLATELET BASIC PROTEIN"/>
    <property type="match status" value="1"/>
</dbReference>
<dbReference type="InterPro" id="IPR036048">
    <property type="entry name" value="Interleukin_8-like_sf"/>
</dbReference>
<dbReference type="GO" id="GO:0042056">
    <property type="term" value="F:chemoattractant activity"/>
    <property type="evidence" value="ECO:0007669"/>
    <property type="project" value="UniProtKB-ARBA"/>
</dbReference>
<evidence type="ECO:0000313" key="10">
    <source>
        <dbReference type="Proteomes" id="UP001230051"/>
    </source>
</evidence>
<dbReference type="AlphaFoldDB" id="A0AAD8LTJ2"/>
<dbReference type="FunFam" id="2.40.50.40:FF:000004">
    <property type="entry name" value="C-X-C motif chemokine"/>
    <property type="match status" value="1"/>
</dbReference>
<dbReference type="InterPro" id="IPR039809">
    <property type="entry name" value="Chemokine_b/g/d"/>
</dbReference>
<comment type="subcellular location">
    <subcellularLocation>
        <location evidence="1 7">Secreted</location>
    </subcellularLocation>
</comment>
<evidence type="ECO:0000256" key="1">
    <source>
        <dbReference type="ARBA" id="ARBA00004613"/>
    </source>
</evidence>
<dbReference type="GO" id="GO:0006955">
    <property type="term" value="P:immune response"/>
    <property type="evidence" value="ECO:0007669"/>
    <property type="project" value="InterPro"/>
</dbReference>
<evidence type="ECO:0000256" key="6">
    <source>
        <dbReference type="ARBA" id="ARBA00054901"/>
    </source>
</evidence>
<dbReference type="InterPro" id="IPR001089">
    <property type="entry name" value="Chemokine_CXC"/>
</dbReference>
<dbReference type="Proteomes" id="UP001230051">
    <property type="component" value="Unassembled WGS sequence"/>
</dbReference>
<dbReference type="InterPro" id="IPR018048">
    <property type="entry name" value="Chemokine_CXC_CS"/>
</dbReference>
<evidence type="ECO:0000256" key="4">
    <source>
        <dbReference type="ARBA" id="ARBA00022525"/>
    </source>
</evidence>
<comment type="similarity">
    <text evidence="2 7">Belongs to the intercrine alpha (chemokine CxC) family.</text>
</comment>
<evidence type="ECO:0000256" key="7">
    <source>
        <dbReference type="RuleBase" id="RU361149"/>
    </source>
</evidence>
<dbReference type="EMBL" id="JAGXEW010000001">
    <property type="protein sequence ID" value="KAK1175780.1"/>
    <property type="molecule type" value="Genomic_DNA"/>
</dbReference>
<keyword evidence="5" id="KW-1015">Disulfide bond</keyword>
<feature type="domain" description="Chemokine interleukin-8-like" evidence="8">
    <location>
        <begin position="18"/>
        <end position="79"/>
    </location>
</feature>
<dbReference type="SUPFAM" id="SSF54117">
    <property type="entry name" value="Interleukin 8-like chemokines"/>
    <property type="match status" value="1"/>
</dbReference>
<dbReference type="PROSITE" id="PS00471">
    <property type="entry name" value="SMALL_CYTOKINES_CXC"/>
    <property type="match status" value="1"/>
</dbReference>
<proteinExistence type="inferred from homology"/>
<evidence type="ECO:0000313" key="9">
    <source>
        <dbReference type="EMBL" id="KAK1175780.1"/>
    </source>
</evidence>
<gene>
    <name evidence="9" type="primary">CXCL8</name>
    <name evidence="9" type="ORF">AOXY_G480</name>
</gene>
<evidence type="ECO:0000256" key="3">
    <source>
        <dbReference type="ARBA" id="ARBA00022514"/>
    </source>
</evidence>
<dbReference type="GO" id="GO:0005615">
    <property type="term" value="C:extracellular space"/>
    <property type="evidence" value="ECO:0007669"/>
    <property type="project" value="UniProtKB-UniRule"/>
</dbReference>